<evidence type="ECO:0000256" key="4">
    <source>
        <dbReference type="ARBA" id="ARBA00022630"/>
    </source>
</evidence>
<dbReference type="EMBL" id="JALNMH010000007">
    <property type="protein sequence ID" value="MCK7593899.1"/>
    <property type="molecule type" value="Genomic_DNA"/>
</dbReference>
<dbReference type="Proteomes" id="UP001431449">
    <property type="component" value="Unassembled WGS sequence"/>
</dbReference>
<comment type="similarity">
    <text evidence="3">Belongs to the UbiH/COQ6 family.</text>
</comment>
<accession>A0ABT0GH79</accession>
<evidence type="ECO:0000313" key="10">
    <source>
        <dbReference type="Proteomes" id="UP001431449"/>
    </source>
</evidence>
<dbReference type="InterPro" id="IPR002938">
    <property type="entry name" value="FAD-bd"/>
</dbReference>
<evidence type="ECO:0000256" key="7">
    <source>
        <dbReference type="ARBA" id="ARBA00023033"/>
    </source>
</evidence>
<name>A0ABT0GH79_9GAMM</name>
<sequence length="392" mass="41974">MSARQVHDAVVVGAGIVGASAALTLAGEGLRVALVEPSPPPPWQGPASDLRVLALAEDSIGLLGELGVWEAARPHAQAYTSMEVWDAGSDQRLVFEATQQGRTQLGAIVENALLVDRLWQALQAAGMVTVHAGAGIESVEPGEEPAAPLRIRCSDGRSLRTRWLIGADGAASPSRALLGIEVERHDYGQSGLVAYVECEQAHGGRCYQRFLPGGPLAFLPVPDGRCSIVWSLPQAEAERLQDAPVAQFVAELERAFDARLGRVRGVSDRRSFPLRRQLARTYASGRGLLIGDAAHVVHPLAGQGVNLGLRDVLALRAHVRRYPDDPSRPQRLARLARGLRSDNALAAYAFEAIHRGFSNSALLPTLFRGPLLGLADRFGPLKSLLWRRAAGA</sequence>
<keyword evidence="7" id="KW-0503">Monooxygenase</keyword>
<dbReference type="PANTHER" id="PTHR43876">
    <property type="entry name" value="UBIQUINONE BIOSYNTHESIS MONOOXYGENASE COQ6, MITOCHONDRIAL"/>
    <property type="match status" value="1"/>
</dbReference>
<evidence type="ECO:0000256" key="3">
    <source>
        <dbReference type="ARBA" id="ARBA00005349"/>
    </source>
</evidence>
<evidence type="ECO:0000259" key="8">
    <source>
        <dbReference type="Pfam" id="PF01494"/>
    </source>
</evidence>
<protein>
    <submittedName>
        <fullName evidence="9">FAD-dependent oxidoreductase</fullName>
    </submittedName>
</protein>
<dbReference type="SUPFAM" id="SSF51905">
    <property type="entry name" value="FAD/NAD(P)-binding domain"/>
    <property type="match status" value="1"/>
</dbReference>
<dbReference type="NCBIfam" id="TIGR01988">
    <property type="entry name" value="Ubi-OHases"/>
    <property type="match status" value="1"/>
</dbReference>
<keyword evidence="10" id="KW-1185">Reference proteome</keyword>
<dbReference type="InterPro" id="IPR018168">
    <property type="entry name" value="Ubi_Hdrlase_CS"/>
</dbReference>
<reference evidence="9" key="1">
    <citation type="submission" date="2022-04" db="EMBL/GenBank/DDBJ databases">
        <title>Lysobacter sp. CAU 1642 isolated from sea sand.</title>
        <authorList>
            <person name="Kim W."/>
        </authorList>
    </citation>
    <scope>NUCLEOTIDE SEQUENCE</scope>
    <source>
        <strain evidence="9">CAU 1642</strain>
    </source>
</reference>
<comment type="cofactor">
    <cofactor evidence="1">
        <name>FAD</name>
        <dbReference type="ChEBI" id="CHEBI:57692"/>
    </cofactor>
</comment>
<gene>
    <name evidence="9" type="ORF">M0G41_09470</name>
</gene>
<keyword evidence="5" id="KW-0274">FAD</keyword>
<dbReference type="RefSeq" id="WP_248208575.1">
    <property type="nucleotide sequence ID" value="NZ_JALNMH010000007.1"/>
</dbReference>
<evidence type="ECO:0000256" key="2">
    <source>
        <dbReference type="ARBA" id="ARBA00004749"/>
    </source>
</evidence>
<evidence type="ECO:0000256" key="5">
    <source>
        <dbReference type="ARBA" id="ARBA00022827"/>
    </source>
</evidence>
<keyword evidence="6" id="KW-0560">Oxidoreductase</keyword>
<organism evidence="9 10">
    <name type="scientific">Pseudomarimonas salicorniae</name>
    <dbReference type="NCBI Taxonomy" id="2933270"/>
    <lineage>
        <taxon>Bacteria</taxon>
        <taxon>Pseudomonadati</taxon>
        <taxon>Pseudomonadota</taxon>
        <taxon>Gammaproteobacteria</taxon>
        <taxon>Lysobacterales</taxon>
        <taxon>Lysobacteraceae</taxon>
        <taxon>Pseudomarimonas</taxon>
    </lineage>
</organism>
<evidence type="ECO:0000313" key="9">
    <source>
        <dbReference type="EMBL" id="MCK7593899.1"/>
    </source>
</evidence>
<evidence type="ECO:0000256" key="1">
    <source>
        <dbReference type="ARBA" id="ARBA00001974"/>
    </source>
</evidence>
<dbReference type="InterPro" id="IPR036188">
    <property type="entry name" value="FAD/NAD-bd_sf"/>
</dbReference>
<dbReference type="PRINTS" id="PR00420">
    <property type="entry name" value="RNGMNOXGNASE"/>
</dbReference>
<dbReference type="Pfam" id="PF01494">
    <property type="entry name" value="FAD_binding_3"/>
    <property type="match status" value="1"/>
</dbReference>
<comment type="caution">
    <text evidence="9">The sequence shown here is derived from an EMBL/GenBank/DDBJ whole genome shotgun (WGS) entry which is preliminary data.</text>
</comment>
<dbReference type="InterPro" id="IPR010971">
    <property type="entry name" value="UbiH/COQ6"/>
</dbReference>
<evidence type="ECO:0000256" key="6">
    <source>
        <dbReference type="ARBA" id="ARBA00023002"/>
    </source>
</evidence>
<dbReference type="Gene3D" id="3.50.50.60">
    <property type="entry name" value="FAD/NAD(P)-binding domain"/>
    <property type="match status" value="2"/>
</dbReference>
<dbReference type="PANTHER" id="PTHR43876:SF8">
    <property type="entry name" value="2-OCTAPRENYL-6-METHOXYPHENOL HYDROXYLASE"/>
    <property type="match status" value="1"/>
</dbReference>
<dbReference type="PROSITE" id="PS01304">
    <property type="entry name" value="UBIH"/>
    <property type="match status" value="1"/>
</dbReference>
<keyword evidence="4" id="KW-0285">Flavoprotein</keyword>
<feature type="domain" description="FAD-binding" evidence="8">
    <location>
        <begin position="8"/>
        <end position="315"/>
    </location>
</feature>
<dbReference type="InterPro" id="IPR051205">
    <property type="entry name" value="UbiH/COQ6_monooxygenase"/>
</dbReference>
<proteinExistence type="inferred from homology"/>
<comment type="pathway">
    <text evidence="2">Cofactor biosynthesis; ubiquinone biosynthesis.</text>
</comment>